<dbReference type="PROSITE" id="PS50977">
    <property type="entry name" value="HTH_TETR_2"/>
    <property type="match status" value="1"/>
</dbReference>
<feature type="DNA-binding region" description="H-T-H motif" evidence="4">
    <location>
        <begin position="56"/>
        <end position="75"/>
    </location>
</feature>
<dbReference type="Pfam" id="PF21993">
    <property type="entry name" value="TetR_C_13_2"/>
    <property type="match status" value="1"/>
</dbReference>
<dbReference type="Gene3D" id="1.10.357.10">
    <property type="entry name" value="Tetracycline Repressor, domain 2"/>
    <property type="match status" value="1"/>
</dbReference>
<dbReference type="SUPFAM" id="SSF48498">
    <property type="entry name" value="Tetracyclin repressor-like, C-terminal domain"/>
    <property type="match status" value="1"/>
</dbReference>
<dbReference type="SMR" id="A0A0J6WH35"/>
<dbReference type="STRING" id="37916.MCHLDSM_01173"/>
<organism evidence="6 7">
    <name type="scientific">Mycolicibacterium chlorophenolicum</name>
    <dbReference type="NCBI Taxonomy" id="37916"/>
    <lineage>
        <taxon>Bacteria</taxon>
        <taxon>Bacillati</taxon>
        <taxon>Actinomycetota</taxon>
        <taxon>Actinomycetes</taxon>
        <taxon>Mycobacteriales</taxon>
        <taxon>Mycobacteriaceae</taxon>
        <taxon>Mycolicibacterium</taxon>
    </lineage>
</organism>
<dbReference type="Proteomes" id="UP000036513">
    <property type="component" value="Unassembled WGS sequence"/>
</dbReference>
<dbReference type="EMBL" id="JYNL01000009">
    <property type="protein sequence ID" value="KMO82550.1"/>
    <property type="molecule type" value="Genomic_DNA"/>
</dbReference>
<dbReference type="PROSITE" id="PS01081">
    <property type="entry name" value="HTH_TETR_1"/>
    <property type="match status" value="1"/>
</dbReference>
<dbReference type="InterPro" id="IPR009057">
    <property type="entry name" value="Homeodomain-like_sf"/>
</dbReference>
<evidence type="ECO:0000313" key="6">
    <source>
        <dbReference type="EMBL" id="KMO82550.1"/>
    </source>
</evidence>
<evidence type="ECO:0000256" key="1">
    <source>
        <dbReference type="ARBA" id="ARBA00023015"/>
    </source>
</evidence>
<evidence type="ECO:0000259" key="5">
    <source>
        <dbReference type="PROSITE" id="PS50977"/>
    </source>
</evidence>
<dbReference type="SUPFAM" id="SSF46689">
    <property type="entry name" value="Homeodomain-like"/>
    <property type="match status" value="1"/>
</dbReference>
<protein>
    <submittedName>
        <fullName evidence="6">Putative HTH-type transcriptional regulator YxaF</fullName>
    </submittedName>
</protein>
<dbReference type="AlphaFoldDB" id="A0A0J6WH35"/>
<evidence type="ECO:0000313" key="7">
    <source>
        <dbReference type="Proteomes" id="UP000036513"/>
    </source>
</evidence>
<name>A0A0J6WH35_9MYCO</name>
<proteinExistence type="predicted"/>
<accession>A0A0J6WH35</accession>
<gene>
    <name evidence="6" type="primary">yxaF_1</name>
    <name evidence="6" type="ORF">MCHLDSM_01173</name>
</gene>
<dbReference type="Pfam" id="PF00440">
    <property type="entry name" value="TetR_N"/>
    <property type="match status" value="1"/>
</dbReference>
<dbReference type="PANTHER" id="PTHR47506">
    <property type="entry name" value="TRANSCRIPTIONAL REGULATORY PROTEIN"/>
    <property type="match status" value="1"/>
</dbReference>
<evidence type="ECO:0000256" key="2">
    <source>
        <dbReference type="ARBA" id="ARBA00023125"/>
    </source>
</evidence>
<dbReference type="InterPro" id="IPR023772">
    <property type="entry name" value="DNA-bd_HTH_TetR-type_CS"/>
</dbReference>
<comment type="caution">
    <text evidence="6">The sequence shown here is derived from an EMBL/GenBank/DDBJ whole genome shotgun (WGS) entry which is preliminary data.</text>
</comment>
<evidence type="ECO:0000256" key="3">
    <source>
        <dbReference type="ARBA" id="ARBA00023163"/>
    </source>
</evidence>
<dbReference type="PRINTS" id="PR00455">
    <property type="entry name" value="HTHTETR"/>
</dbReference>
<dbReference type="GO" id="GO:0003677">
    <property type="term" value="F:DNA binding"/>
    <property type="evidence" value="ECO:0007669"/>
    <property type="project" value="UniProtKB-UniRule"/>
</dbReference>
<dbReference type="InterPro" id="IPR001647">
    <property type="entry name" value="HTH_TetR"/>
</dbReference>
<keyword evidence="3" id="KW-0804">Transcription</keyword>
<sequence>MPVGQGCFYILFGMSALRPTGTARPLPATARGQRARAQIVDAAATLMYHNGVSTTSLDDVLTAAGAGKGQMYHYFDGKADLVAAVIERQLELVLAAQQPELDHTDSWQGIDAWMARIVREQSRRGGPFGCPLGTIAAELKNDDTFGPSLDAAFARWEAPLARGLKAMKDRGDLVHTAKPARLAAMVIAALQGGMLLARVRGNVTVLRDTLDGAVTELHRWAATSAPAKPGSARRKRQTR</sequence>
<dbReference type="InterPro" id="IPR036271">
    <property type="entry name" value="Tet_transcr_reg_TetR-rel_C_sf"/>
</dbReference>
<keyword evidence="7" id="KW-1185">Reference proteome</keyword>
<keyword evidence="1" id="KW-0805">Transcription regulation</keyword>
<dbReference type="InterPro" id="IPR054156">
    <property type="entry name" value="YxaF_TetR_C"/>
</dbReference>
<dbReference type="PANTHER" id="PTHR47506:SF1">
    <property type="entry name" value="HTH-TYPE TRANSCRIPTIONAL REGULATOR YJDC"/>
    <property type="match status" value="1"/>
</dbReference>
<dbReference type="PATRIC" id="fig|37916.4.peg.1053"/>
<feature type="domain" description="HTH tetR-type" evidence="5">
    <location>
        <begin position="33"/>
        <end position="93"/>
    </location>
</feature>
<reference evidence="6 7" key="1">
    <citation type="journal article" date="2015" name="Genome Biol. Evol.">
        <title>Characterization of Three Mycobacterium spp. with Potential Use in Bioremediation by Genome Sequencing and Comparative Genomics.</title>
        <authorList>
            <person name="Das S."/>
            <person name="Pettersson B.M."/>
            <person name="Behra P.R."/>
            <person name="Ramesh M."/>
            <person name="Dasgupta S."/>
            <person name="Bhattacharya A."/>
            <person name="Kirsebom L.A."/>
        </authorList>
    </citation>
    <scope>NUCLEOTIDE SEQUENCE [LARGE SCALE GENOMIC DNA]</scope>
    <source>
        <strain evidence="6 7">DSM 43826</strain>
    </source>
</reference>
<evidence type="ECO:0000256" key="4">
    <source>
        <dbReference type="PROSITE-ProRule" id="PRU00335"/>
    </source>
</evidence>
<keyword evidence="2 4" id="KW-0238">DNA-binding</keyword>